<evidence type="ECO:0000313" key="3">
    <source>
        <dbReference type="Proteomes" id="UP000077755"/>
    </source>
</evidence>
<dbReference type="EMBL" id="CP093344">
    <property type="protein sequence ID" value="WOG90293.1"/>
    <property type="molecule type" value="Genomic_DNA"/>
</dbReference>
<dbReference type="InterPro" id="IPR007320">
    <property type="entry name" value="PDCD2_C"/>
</dbReference>
<protein>
    <recommendedName>
        <fullName evidence="1">Programmed cell death protein 2 C-terminal domain-containing protein</fullName>
    </recommendedName>
</protein>
<feature type="domain" description="Programmed cell death protein 2 C-terminal" evidence="1">
    <location>
        <begin position="262"/>
        <end position="320"/>
    </location>
</feature>
<sequence length="361" mass="40935">MSGGKAENLMKTLEISSSEEEYEDDEEVVWLGLIKKIKLDRFPSPFKPLAGGFPAWLDPLNLPSGTSINCGICGDPLQFLVQLYAPLCEMESAFHRALFIFMCPSMKCLLQDQHEQRKHPSDNPSRRSVKVFRCQLARSNQFYTYEVSHHYENVKARLCSWCRTWKGCNVCGNCGSAHYCSEKHQVAQSECRELAVDPQHIRSKPVSSYTIWPQFKIGIGVEPKENLMFENGGYATRLASACNEDEEFDPALFSIKADADQKSWATFEERVLRAPLQVLRYCRDAGAKPLWPMSGGRPSETDIPTCCYCGGPRCFEVQILLIGQPWSFIHVKPLVMVAPLVMEAWLTKRNLLGFNLLNLLH</sequence>
<accession>A0AAF0WLB2</accession>
<dbReference type="Pfam" id="PF04194">
    <property type="entry name" value="PDCD2_C"/>
    <property type="match status" value="1"/>
</dbReference>
<keyword evidence="3" id="KW-1185">Reference proteome</keyword>
<evidence type="ECO:0000259" key="1">
    <source>
        <dbReference type="Pfam" id="PF04194"/>
    </source>
</evidence>
<reference evidence="2" key="1">
    <citation type="journal article" date="2016" name="Nat. Genet.">
        <title>A high-quality carrot genome assembly provides new insights into carotenoid accumulation and asterid genome evolution.</title>
        <authorList>
            <person name="Iorizzo M."/>
            <person name="Ellison S."/>
            <person name="Senalik D."/>
            <person name="Zeng P."/>
            <person name="Satapoomin P."/>
            <person name="Huang J."/>
            <person name="Bowman M."/>
            <person name="Iovene M."/>
            <person name="Sanseverino W."/>
            <person name="Cavagnaro P."/>
            <person name="Yildiz M."/>
            <person name="Macko-Podgorni A."/>
            <person name="Moranska E."/>
            <person name="Grzebelus E."/>
            <person name="Grzebelus D."/>
            <person name="Ashrafi H."/>
            <person name="Zheng Z."/>
            <person name="Cheng S."/>
            <person name="Spooner D."/>
            <person name="Van Deynze A."/>
            <person name="Simon P."/>
        </authorList>
    </citation>
    <scope>NUCLEOTIDE SEQUENCE</scope>
    <source>
        <tissue evidence="2">Leaf</tissue>
    </source>
</reference>
<dbReference type="PANTHER" id="PTHR12298">
    <property type="entry name" value="PCDC2 PROGRAMMED CELL DEATH PROTEIN 2 -RELATED"/>
    <property type="match status" value="1"/>
</dbReference>
<evidence type="ECO:0000313" key="2">
    <source>
        <dbReference type="EMBL" id="WOG90293.1"/>
    </source>
</evidence>
<dbReference type="GO" id="GO:0005737">
    <property type="term" value="C:cytoplasm"/>
    <property type="evidence" value="ECO:0007669"/>
    <property type="project" value="InterPro"/>
</dbReference>
<proteinExistence type="predicted"/>
<dbReference type="Proteomes" id="UP000077755">
    <property type="component" value="Chromosome 2"/>
</dbReference>
<gene>
    <name evidence="2" type="ORF">DCAR_0209536</name>
</gene>
<organism evidence="2 3">
    <name type="scientific">Daucus carota subsp. sativus</name>
    <name type="common">Carrot</name>
    <dbReference type="NCBI Taxonomy" id="79200"/>
    <lineage>
        <taxon>Eukaryota</taxon>
        <taxon>Viridiplantae</taxon>
        <taxon>Streptophyta</taxon>
        <taxon>Embryophyta</taxon>
        <taxon>Tracheophyta</taxon>
        <taxon>Spermatophyta</taxon>
        <taxon>Magnoliopsida</taxon>
        <taxon>eudicotyledons</taxon>
        <taxon>Gunneridae</taxon>
        <taxon>Pentapetalae</taxon>
        <taxon>asterids</taxon>
        <taxon>campanulids</taxon>
        <taxon>Apiales</taxon>
        <taxon>Apiaceae</taxon>
        <taxon>Apioideae</taxon>
        <taxon>Scandiceae</taxon>
        <taxon>Daucinae</taxon>
        <taxon>Daucus</taxon>
        <taxon>Daucus sect. Daucus</taxon>
    </lineage>
</organism>
<dbReference type="AlphaFoldDB" id="A0AAF0WLB2"/>
<reference evidence="2" key="2">
    <citation type="submission" date="2022-03" db="EMBL/GenBank/DDBJ databases">
        <title>Draft title - Genomic analysis of global carrot germplasm unveils the trajectory of domestication and the origin of high carotenoid orange carrot.</title>
        <authorList>
            <person name="Iorizzo M."/>
            <person name="Ellison S."/>
            <person name="Senalik D."/>
            <person name="Macko-Podgorni A."/>
            <person name="Grzebelus D."/>
            <person name="Bostan H."/>
            <person name="Rolling W."/>
            <person name="Curaba J."/>
            <person name="Simon P."/>
        </authorList>
    </citation>
    <scope>NUCLEOTIDE SEQUENCE</scope>
    <source>
        <tissue evidence="2">Leaf</tissue>
    </source>
</reference>
<dbReference type="PANTHER" id="PTHR12298:SF4">
    <property type="entry name" value="PROGRAMMED CELL DEATH PROTEIN 2"/>
    <property type="match status" value="1"/>
</dbReference>
<name>A0AAF0WLB2_DAUCS</name>